<evidence type="ECO:0000313" key="2">
    <source>
        <dbReference type="Proteomes" id="UP000231371"/>
    </source>
</evidence>
<dbReference type="Proteomes" id="UP000231371">
    <property type="component" value="Unassembled WGS sequence"/>
</dbReference>
<dbReference type="AlphaFoldDB" id="A0A2H0KGC3"/>
<evidence type="ECO:0000313" key="1">
    <source>
        <dbReference type="EMBL" id="PIQ70295.1"/>
    </source>
</evidence>
<organism evidence="1 2">
    <name type="scientific">Candidatus Shapirobacteria bacterium CG11_big_fil_rev_8_21_14_0_20_40_12</name>
    <dbReference type="NCBI Taxonomy" id="1974889"/>
    <lineage>
        <taxon>Bacteria</taxon>
        <taxon>Candidatus Shapironibacteriota</taxon>
    </lineage>
</organism>
<dbReference type="EMBL" id="PCVI01000021">
    <property type="protein sequence ID" value="PIQ70295.1"/>
    <property type="molecule type" value="Genomic_DNA"/>
</dbReference>
<proteinExistence type="predicted"/>
<comment type="caution">
    <text evidence="1">The sequence shown here is derived from an EMBL/GenBank/DDBJ whole genome shotgun (WGS) entry which is preliminary data.</text>
</comment>
<protein>
    <submittedName>
        <fullName evidence="1">Uncharacterized protein</fullName>
    </submittedName>
</protein>
<accession>A0A2H0KGC3</accession>
<reference evidence="1 2" key="1">
    <citation type="submission" date="2017-09" db="EMBL/GenBank/DDBJ databases">
        <title>Depth-based differentiation of microbial function through sediment-hosted aquifers and enrichment of novel symbionts in the deep terrestrial subsurface.</title>
        <authorList>
            <person name="Probst A.J."/>
            <person name="Ladd B."/>
            <person name="Jarett J.K."/>
            <person name="Geller-Mcgrath D.E."/>
            <person name="Sieber C.M."/>
            <person name="Emerson J.B."/>
            <person name="Anantharaman K."/>
            <person name="Thomas B.C."/>
            <person name="Malmstrom R."/>
            <person name="Stieglmeier M."/>
            <person name="Klingl A."/>
            <person name="Woyke T."/>
            <person name="Ryan C.M."/>
            <person name="Banfield J.F."/>
        </authorList>
    </citation>
    <scope>NUCLEOTIDE SEQUENCE [LARGE SCALE GENOMIC DNA]</scope>
    <source>
        <strain evidence="1">CG11_big_fil_rev_8_21_14_0_20_40_12</strain>
    </source>
</reference>
<name>A0A2H0KGC3_9BACT</name>
<gene>
    <name evidence="1" type="ORF">COV89_01290</name>
</gene>
<sequence length="134" mass="15121">MTNILINDIIQLMITKKDLDSTIDDAVGQISGAIVKTLENFATKEDLKNFAIKDDLKNFATKDDFKSFATKEDLKSLATKDDLNNFATKDDLKEELKITNRKIDILYKTAPTKAEVKEHGKRISRLEKAVFATP</sequence>